<organism evidence="1 2">
    <name type="scientific">Callithrix jacchus</name>
    <name type="common">White-tufted-ear marmoset</name>
    <name type="synonym">Simia Jacchus</name>
    <dbReference type="NCBI Taxonomy" id="9483"/>
    <lineage>
        <taxon>Eukaryota</taxon>
        <taxon>Metazoa</taxon>
        <taxon>Chordata</taxon>
        <taxon>Craniata</taxon>
        <taxon>Vertebrata</taxon>
        <taxon>Euteleostomi</taxon>
        <taxon>Mammalia</taxon>
        <taxon>Eutheria</taxon>
        <taxon>Euarchontoglires</taxon>
        <taxon>Primates</taxon>
        <taxon>Haplorrhini</taxon>
        <taxon>Platyrrhini</taxon>
        <taxon>Cebidae</taxon>
        <taxon>Callitrichinae</taxon>
        <taxon>Callithrix</taxon>
        <taxon>Callithrix</taxon>
    </lineage>
</organism>
<dbReference type="Proteomes" id="UP000008225">
    <property type="component" value="Chromosome X"/>
</dbReference>
<dbReference type="PRINTS" id="PR02045">
    <property type="entry name" value="F138DOMAIN"/>
</dbReference>
<dbReference type="GeneTree" id="ENSGT01120000271815"/>
<name>A0A8I3VZ73_CALJA</name>
<dbReference type="OMA" id="TACINKS"/>
<protein>
    <submittedName>
        <fullName evidence="1">Uncharacterized protein</fullName>
    </submittedName>
</protein>
<dbReference type="AlphaFoldDB" id="A0A8I3VZ73"/>
<evidence type="ECO:0000313" key="2">
    <source>
        <dbReference type="Proteomes" id="UP000008225"/>
    </source>
</evidence>
<evidence type="ECO:0000313" key="1">
    <source>
        <dbReference type="Ensembl" id="ENSCJAP00000082339.1"/>
    </source>
</evidence>
<sequence length="107" mass="11389">MRRSLTLLPRLECSGSISDHCNLHLPGSTDCPASASLVAGITGVHHHTRLIFVFLVERGFHRVGQAGLELLTSGDPPVSASQNAGITGMSYCAQCYPFYTACINKSA</sequence>
<dbReference type="PANTHER" id="PTHR12138">
    <property type="entry name" value="PRIMATE-EXPANDED PROTEIN FAMILY"/>
    <property type="match status" value="1"/>
</dbReference>
<reference evidence="1" key="3">
    <citation type="submission" date="2025-09" db="UniProtKB">
        <authorList>
            <consortium name="Ensembl"/>
        </authorList>
    </citation>
    <scope>IDENTIFICATION</scope>
</reference>
<reference evidence="1" key="2">
    <citation type="submission" date="2025-08" db="UniProtKB">
        <authorList>
            <consortium name="Ensembl"/>
        </authorList>
    </citation>
    <scope>IDENTIFICATION</scope>
</reference>
<keyword evidence="2" id="KW-1185">Reference proteome</keyword>
<accession>A0A8I3VZ73</accession>
<proteinExistence type="predicted"/>
<reference evidence="1 2" key="1">
    <citation type="submission" date="2009-03" db="EMBL/GenBank/DDBJ databases">
        <authorList>
            <person name="Warren W."/>
            <person name="Ye L."/>
            <person name="Minx P."/>
            <person name="Worley K."/>
            <person name="Gibbs R."/>
            <person name="Wilson R.K."/>
        </authorList>
    </citation>
    <scope>NUCLEOTIDE SEQUENCE [LARGE SCALE GENOMIC DNA]</scope>
</reference>
<dbReference type="Ensembl" id="ENSCJAT00000137293.1">
    <property type="protein sequence ID" value="ENSCJAP00000082339.1"/>
    <property type="gene ID" value="ENSCJAG00000083904.1"/>
</dbReference>
<dbReference type="PANTHER" id="PTHR12138:SF162">
    <property type="entry name" value="CHROMOSOME UNDETERMINED SCAFFOLD_275, WHOLE GENOME SHOTGUN SEQUENCE"/>
    <property type="match status" value="1"/>
</dbReference>